<feature type="coiled-coil region" evidence="8">
    <location>
        <begin position="34"/>
        <end position="61"/>
    </location>
</feature>
<dbReference type="Pfam" id="PF00023">
    <property type="entry name" value="Ank"/>
    <property type="match status" value="1"/>
</dbReference>
<dbReference type="Pfam" id="PF12796">
    <property type="entry name" value="Ank_2"/>
    <property type="match status" value="2"/>
</dbReference>
<feature type="repeat" description="ANK" evidence="6">
    <location>
        <begin position="793"/>
        <end position="825"/>
    </location>
</feature>
<keyword evidence="10" id="KW-0732">Signal</keyword>
<dbReference type="PANTHER" id="PTHR24123:SF142">
    <property type="entry name" value="ANKYRIN"/>
    <property type="match status" value="1"/>
</dbReference>
<evidence type="ECO:0000256" key="2">
    <source>
        <dbReference type="ARBA" id="ARBA00022737"/>
    </source>
</evidence>
<keyword evidence="1" id="KW-0479">Metal-binding</keyword>
<gene>
    <name evidence="12" type="ORF">B0A49_06846</name>
</gene>
<feature type="region of interest" description="Disordered" evidence="9">
    <location>
        <begin position="459"/>
        <end position="478"/>
    </location>
</feature>
<dbReference type="OrthoDB" id="195446at2759"/>
<dbReference type="SUPFAM" id="SSF57850">
    <property type="entry name" value="RING/U-box"/>
    <property type="match status" value="1"/>
</dbReference>
<evidence type="ECO:0000256" key="1">
    <source>
        <dbReference type="ARBA" id="ARBA00022723"/>
    </source>
</evidence>
<feature type="signal peptide" evidence="10">
    <location>
        <begin position="1"/>
        <end position="22"/>
    </location>
</feature>
<evidence type="ECO:0000313" key="13">
    <source>
        <dbReference type="Proteomes" id="UP000308768"/>
    </source>
</evidence>
<evidence type="ECO:0000256" key="6">
    <source>
        <dbReference type="PROSITE-ProRule" id="PRU00023"/>
    </source>
</evidence>
<evidence type="ECO:0000256" key="7">
    <source>
        <dbReference type="PROSITE-ProRule" id="PRU00228"/>
    </source>
</evidence>
<feature type="domain" description="ZZ-type" evidence="11">
    <location>
        <begin position="381"/>
        <end position="443"/>
    </location>
</feature>
<dbReference type="Proteomes" id="UP000308768">
    <property type="component" value="Unassembled WGS sequence"/>
</dbReference>
<sequence length="1090" mass="123147">MDPHSIAASITALLGLANQVVSYVNAVREAGEARRQLRGEMDRLRSVLSRVEDRVTEARKEVNRGEAWDRGLGQVAGLMTLLQTAMEKLRDELRPEEGVKKLVKKLRYSWDKSEFSEMLQNIQRYYVAIGLVVQHDLFDLSVETTRQLRKLGIEITDTQVHVSRIENTGEDTNYRIKQVEANGIETKSDGKEVKANLARLLLEQQDRDEKQRIRDEEQRFRDEKQRERDEKQQKLEEDAERKAVEDWLSPSNHLQKRFDPLQNPVICIFLDVKDPKTQVKDNLFGGLLKQLIQLKGPGPMSEDLLQAYQNWKETGVKLALSALRDLLLDEVALFDRVFLLVDALDECTEGFRNWLEDELEEYRPDNMSIFITSRPFGEQKLGEVGCRTCKKRPLRIYWHCDNCVDDENFDICQGCRDRGVTCGHKDHELTEPYPHIEVEVLTPPEELSEYVKFETRKEIGHEGRRDRRSHPRRRSTRFGARLLNNPKLEEDISTSIVERAEGNFIFAKLYMDALKVQQTTEDIEEALSAFPRSLTTLYEKSMEQRILVQDNEKDKETAMRTLSLLCCAQQTLTLAELQQALATKKGDTKFHWGRDYSKDDILHVTKGLVNIDSSSDPSVRLFHLTFATYLDETREPQPKIAKALLKHQSIDINMQDTEGYTALSLAVAVSCSEIVADLLSRPGIRVDLVENSVGRSALALAAERGSTTITKMLLQHKADPELRDNKSGGTPIFNAVEWGNLNVMETMLAYDVDPFCEDDDGRTLLHAASVKGDVNILHVLKARGLSIDSPDKYGFTPLHDASRKGEFEAAEFLLESGADPVRKDNSGRSPFVVAQQYNQPEIMTLLQEKCTDDERAVMVPVDMEDLPLWSQVNLNRADHVASAIDHQKDKVPVTEPGTGETALHWAVRDDQTEILRMLLDSNLVSVNCANRHNRTPLHLAAACGHLEAAMVLLEHGVEVDHVDQWHATALAIAQSNRKFDTAISLVEANATVDVKGVDIQKLFFAAIELQSATAVEKLLATGADALAKNEEGKTAMDLAKDAGDDDVTHLVAWSKTFYRDEASLAQEQGRKMRPMGLRTGSAHFPMPDDV</sequence>
<dbReference type="SMART" id="SM00248">
    <property type="entry name" value="ANK"/>
    <property type="match status" value="8"/>
</dbReference>
<dbReference type="EMBL" id="NAJN01000541">
    <property type="protein sequence ID" value="TKA71820.1"/>
    <property type="molecule type" value="Genomic_DNA"/>
</dbReference>
<dbReference type="GO" id="GO:0008270">
    <property type="term" value="F:zinc ion binding"/>
    <property type="evidence" value="ECO:0007669"/>
    <property type="project" value="UniProtKB-KW"/>
</dbReference>
<dbReference type="PANTHER" id="PTHR24123">
    <property type="entry name" value="ANKYRIN REPEAT-CONTAINING"/>
    <property type="match status" value="1"/>
</dbReference>
<evidence type="ECO:0000259" key="11">
    <source>
        <dbReference type="PROSITE" id="PS50135"/>
    </source>
</evidence>
<dbReference type="PROSITE" id="PS50135">
    <property type="entry name" value="ZF_ZZ_2"/>
    <property type="match status" value="1"/>
</dbReference>
<accession>A0A4U0X5V5</accession>
<dbReference type="PROSITE" id="PS50297">
    <property type="entry name" value="ANK_REP_REGION"/>
    <property type="match status" value="5"/>
</dbReference>
<keyword evidence="2" id="KW-0677">Repeat</keyword>
<feature type="region of interest" description="Disordered" evidence="9">
    <location>
        <begin position="208"/>
        <end position="238"/>
    </location>
</feature>
<name>A0A4U0X5V5_9PEZI</name>
<protein>
    <recommendedName>
        <fullName evidence="11">ZZ-type domain-containing protein</fullName>
    </recommendedName>
</protein>
<dbReference type="AlphaFoldDB" id="A0A4U0X5V5"/>
<feature type="repeat" description="ANK" evidence="6">
    <location>
        <begin position="898"/>
        <end position="922"/>
    </location>
</feature>
<dbReference type="PROSITE" id="PS50088">
    <property type="entry name" value="ANK_REPEAT"/>
    <property type="match status" value="5"/>
</dbReference>
<evidence type="ECO:0000256" key="8">
    <source>
        <dbReference type="SAM" id="Coils"/>
    </source>
</evidence>
<dbReference type="Gene3D" id="1.25.40.20">
    <property type="entry name" value="Ankyrin repeat-containing domain"/>
    <property type="match status" value="2"/>
</dbReference>
<dbReference type="Pfam" id="PF24883">
    <property type="entry name" value="NPHP3_N"/>
    <property type="match status" value="1"/>
</dbReference>
<keyword evidence="3 7" id="KW-0863">Zinc-finger</keyword>
<dbReference type="SUPFAM" id="SSF48403">
    <property type="entry name" value="Ankyrin repeat"/>
    <property type="match status" value="2"/>
</dbReference>
<evidence type="ECO:0000256" key="4">
    <source>
        <dbReference type="ARBA" id="ARBA00022833"/>
    </source>
</evidence>
<dbReference type="InterPro" id="IPR036770">
    <property type="entry name" value="Ankyrin_rpt-contain_sf"/>
</dbReference>
<feature type="compositionally biased region" description="Basic residues" evidence="9">
    <location>
        <begin position="466"/>
        <end position="476"/>
    </location>
</feature>
<proteinExistence type="predicted"/>
<keyword evidence="8" id="KW-0175">Coiled coil</keyword>
<dbReference type="InterPro" id="IPR002110">
    <property type="entry name" value="Ankyrin_rpt"/>
</dbReference>
<dbReference type="InterPro" id="IPR056884">
    <property type="entry name" value="NPHP3-like_N"/>
</dbReference>
<dbReference type="InterPro" id="IPR051165">
    <property type="entry name" value="Multifunctional_ANK_Repeat"/>
</dbReference>
<evidence type="ECO:0000256" key="9">
    <source>
        <dbReference type="SAM" id="MobiDB-lite"/>
    </source>
</evidence>
<evidence type="ECO:0000256" key="5">
    <source>
        <dbReference type="ARBA" id="ARBA00023043"/>
    </source>
</evidence>
<evidence type="ECO:0000313" key="12">
    <source>
        <dbReference type="EMBL" id="TKA71820.1"/>
    </source>
</evidence>
<evidence type="ECO:0000256" key="3">
    <source>
        <dbReference type="ARBA" id="ARBA00022771"/>
    </source>
</evidence>
<feature type="repeat" description="ANK" evidence="6">
    <location>
        <begin position="932"/>
        <end position="964"/>
    </location>
</feature>
<reference evidence="12 13" key="1">
    <citation type="submission" date="2017-03" db="EMBL/GenBank/DDBJ databases">
        <title>Genomes of endolithic fungi from Antarctica.</title>
        <authorList>
            <person name="Coleine C."/>
            <person name="Masonjones S."/>
            <person name="Stajich J.E."/>
        </authorList>
    </citation>
    <scope>NUCLEOTIDE SEQUENCE [LARGE SCALE GENOMIC DNA]</scope>
    <source>
        <strain evidence="12 13">CCFEE 5187</strain>
    </source>
</reference>
<dbReference type="STRING" id="331657.A0A4U0X5V5"/>
<keyword evidence="13" id="KW-1185">Reference proteome</keyword>
<feature type="chain" id="PRO_5020805162" description="ZZ-type domain-containing protein" evidence="10">
    <location>
        <begin position="23"/>
        <end position="1090"/>
    </location>
</feature>
<feature type="repeat" description="ANK" evidence="6">
    <location>
        <begin position="760"/>
        <end position="792"/>
    </location>
</feature>
<evidence type="ECO:0000256" key="10">
    <source>
        <dbReference type="SAM" id="SignalP"/>
    </source>
</evidence>
<comment type="caution">
    <text evidence="12">The sequence shown here is derived from an EMBL/GenBank/DDBJ whole genome shotgun (WGS) entry which is preliminary data.</text>
</comment>
<keyword evidence="5 6" id="KW-0040">ANK repeat</keyword>
<keyword evidence="4" id="KW-0862">Zinc</keyword>
<organism evidence="12 13">
    <name type="scientific">Cryomyces minteri</name>
    <dbReference type="NCBI Taxonomy" id="331657"/>
    <lineage>
        <taxon>Eukaryota</taxon>
        <taxon>Fungi</taxon>
        <taxon>Dikarya</taxon>
        <taxon>Ascomycota</taxon>
        <taxon>Pezizomycotina</taxon>
        <taxon>Dothideomycetes</taxon>
        <taxon>Dothideomycetes incertae sedis</taxon>
        <taxon>Cryomyces</taxon>
    </lineage>
</organism>
<dbReference type="InterPro" id="IPR000433">
    <property type="entry name" value="Znf_ZZ"/>
</dbReference>
<feature type="repeat" description="ANK" evidence="6">
    <location>
        <begin position="693"/>
        <end position="725"/>
    </location>
</feature>